<sequence length="142" mass="16443">MRLAWKLAKAESELESARIKLEIQEKANKAAFDGKNEEWHFEKYKGLDDLLNEIEGNGPVPLSPNTIRKNCDRMMDHVRENGCQFDITNNMFDLAENQLLNTKLGSVWNDCTRSDFRGQEKELKVWLYFNAALIIVDYGLIC</sequence>
<evidence type="ECO:0000313" key="2">
    <source>
        <dbReference type="Proteomes" id="UP000038040"/>
    </source>
</evidence>
<dbReference type="Proteomes" id="UP000274756">
    <property type="component" value="Unassembled WGS sequence"/>
</dbReference>
<dbReference type="WBParaSite" id="DME_0000158901-mRNA-1">
    <property type="protein sequence ID" value="DME_0000158901-mRNA-1"/>
    <property type="gene ID" value="DME_0000158901"/>
</dbReference>
<evidence type="ECO:0000313" key="1">
    <source>
        <dbReference type="EMBL" id="VDN55976.1"/>
    </source>
</evidence>
<accession>A0A0N4U492</accession>
<proteinExistence type="predicted"/>
<gene>
    <name evidence="1" type="ORF">DME_LOCUS5949</name>
</gene>
<dbReference type="EMBL" id="UYYG01001154">
    <property type="protein sequence ID" value="VDN55976.1"/>
    <property type="molecule type" value="Genomic_DNA"/>
</dbReference>
<keyword evidence="3" id="KW-1185">Reference proteome</keyword>
<dbReference type="AlphaFoldDB" id="A0A0N4U492"/>
<dbReference type="OrthoDB" id="5857206at2759"/>
<name>A0A0N4U492_DRAME</name>
<protein>
    <submittedName>
        <fullName evidence="4">Biogenesis of lysosome-related organelles complex 1 subunit 1</fullName>
    </submittedName>
</protein>
<reference evidence="4" key="1">
    <citation type="submission" date="2017-02" db="UniProtKB">
        <authorList>
            <consortium name="WormBaseParasite"/>
        </authorList>
    </citation>
    <scope>IDENTIFICATION</scope>
</reference>
<reference evidence="1 3" key="2">
    <citation type="submission" date="2018-11" db="EMBL/GenBank/DDBJ databases">
        <authorList>
            <consortium name="Pathogen Informatics"/>
        </authorList>
    </citation>
    <scope>NUCLEOTIDE SEQUENCE [LARGE SCALE GENOMIC DNA]</scope>
</reference>
<evidence type="ECO:0000313" key="4">
    <source>
        <dbReference type="WBParaSite" id="DME_0000158901-mRNA-1"/>
    </source>
</evidence>
<evidence type="ECO:0000313" key="3">
    <source>
        <dbReference type="Proteomes" id="UP000274756"/>
    </source>
</evidence>
<dbReference type="Proteomes" id="UP000038040">
    <property type="component" value="Unplaced"/>
</dbReference>
<organism evidence="2 4">
    <name type="scientific">Dracunculus medinensis</name>
    <name type="common">Guinea worm</name>
    <dbReference type="NCBI Taxonomy" id="318479"/>
    <lineage>
        <taxon>Eukaryota</taxon>
        <taxon>Metazoa</taxon>
        <taxon>Ecdysozoa</taxon>
        <taxon>Nematoda</taxon>
        <taxon>Chromadorea</taxon>
        <taxon>Rhabditida</taxon>
        <taxon>Spirurina</taxon>
        <taxon>Dracunculoidea</taxon>
        <taxon>Dracunculidae</taxon>
        <taxon>Dracunculus</taxon>
    </lineage>
</organism>